<name>A0ABS8ULI9_DATST</name>
<sequence length="84" mass="10133">MNVTKIKELHRMTLQAVLELQHLTDNYYSHMYGIAMLQIEVGALRNQWMMTFPLLWRRLDDYNLYFEESNGEDLEIGHSIWSLR</sequence>
<reference evidence="1 2" key="1">
    <citation type="journal article" date="2021" name="BMC Genomics">
        <title>Datura genome reveals duplications of psychoactive alkaloid biosynthetic genes and high mutation rate following tissue culture.</title>
        <authorList>
            <person name="Rajewski A."/>
            <person name="Carter-House D."/>
            <person name="Stajich J."/>
            <person name="Litt A."/>
        </authorList>
    </citation>
    <scope>NUCLEOTIDE SEQUENCE [LARGE SCALE GENOMIC DNA]</scope>
    <source>
        <strain evidence="1">AR-01</strain>
    </source>
</reference>
<proteinExistence type="predicted"/>
<dbReference type="Proteomes" id="UP000823775">
    <property type="component" value="Unassembled WGS sequence"/>
</dbReference>
<evidence type="ECO:0000313" key="2">
    <source>
        <dbReference type="Proteomes" id="UP000823775"/>
    </source>
</evidence>
<protein>
    <submittedName>
        <fullName evidence="1">Uncharacterized protein</fullName>
    </submittedName>
</protein>
<keyword evidence="2" id="KW-1185">Reference proteome</keyword>
<accession>A0ABS8ULI9</accession>
<comment type="caution">
    <text evidence="1">The sequence shown here is derived from an EMBL/GenBank/DDBJ whole genome shotgun (WGS) entry which is preliminary data.</text>
</comment>
<evidence type="ECO:0000313" key="1">
    <source>
        <dbReference type="EMBL" id="MCD9558731.1"/>
    </source>
</evidence>
<dbReference type="EMBL" id="JACEIK010002051">
    <property type="protein sequence ID" value="MCD9558731.1"/>
    <property type="molecule type" value="Genomic_DNA"/>
</dbReference>
<gene>
    <name evidence="1" type="ORF">HAX54_016306</name>
</gene>
<organism evidence="1 2">
    <name type="scientific">Datura stramonium</name>
    <name type="common">Jimsonweed</name>
    <name type="synonym">Common thornapple</name>
    <dbReference type="NCBI Taxonomy" id="4076"/>
    <lineage>
        <taxon>Eukaryota</taxon>
        <taxon>Viridiplantae</taxon>
        <taxon>Streptophyta</taxon>
        <taxon>Embryophyta</taxon>
        <taxon>Tracheophyta</taxon>
        <taxon>Spermatophyta</taxon>
        <taxon>Magnoliopsida</taxon>
        <taxon>eudicotyledons</taxon>
        <taxon>Gunneridae</taxon>
        <taxon>Pentapetalae</taxon>
        <taxon>asterids</taxon>
        <taxon>lamiids</taxon>
        <taxon>Solanales</taxon>
        <taxon>Solanaceae</taxon>
        <taxon>Solanoideae</taxon>
        <taxon>Datureae</taxon>
        <taxon>Datura</taxon>
    </lineage>
</organism>